<evidence type="ECO:0000313" key="3">
    <source>
        <dbReference type="Proteomes" id="UP000580683"/>
    </source>
</evidence>
<protein>
    <submittedName>
        <fullName evidence="2">Uncharacterized protein</fullName>
    </submittedName>
</protein>
<comment type="caution">
    <text evidence="2">The sequence shown here is derived from an EMBL/GenBank/DDBJ whole genome shotgun (WGS) entry which is preliminary data.</text>
</comment>
<accession>A0A842CMU8</accession>
<sequence length="219" mass="23976">MKTATRKLQAKKCVCVLLAGGILVSGMAFPNQAQASTGEEQQVNTEKQELQVETGLTDMEVSLADKYVSYNSEIDEFQLDKSIELVMKSDKVKVVGNYIKETNKQLQLSKTNKKDEVYAISPTGEADRVNPSPRMMLKSAGVTRVDYRWNYCRIKISAKALKFAVGGGIAIAGVYAPARVVRAACAVAGLSVSSVNFKHGIWFDYNYFAAIFLGKAGKQ</sequence>
<keyword evidence="1" id="KW-0732">Signal</keyword>
<evidence type="ECO:0000313" key="2">
    <source>
        <dbReference type="EMBL" id="MBC1977561.1"/>
    </source>
</evidence>
<evidence type="ECO:0000256" key="1">
    <source>
        <dbReference type="SAM" id="SignalP"/>
    </source>
</evidence>
<name>A0A842CMU8_9LIST</name>
<reference evidence="2 3" key="1">
    <citation type="submission" date="2020-03" db="EMBL/GenBank/DDBJ databases">
        <title>Soil Listeria distribution.</title>
        <authorList>
            <person name="Liao J."/>
            <person name="Wiedmann M."/>
        </authorList>
    </citation>
    <scope>NUCLEOTIDE SEQUENCE [LARGE SCALE GENOMIC DNA]</scope>
    <source>
        <strain evidence="2 3">FSL L7-0504</strain>
    </source>
</reference>
<dbReference type="RefSeq" id="WP_185503091.1">
    <property type="nucleotide sequence ID" value="NZ_JAASWE010000005.1"/>
</dbReference>
<organism evidence="2 3">
    <name type="scientific">Listeria marthii</name>
    <dbReference type="NCBI Taxonomy" id="529731"/>
    <lineage>
        <taxon>Bacteria</taxon>
        <taxon>Bacillati</taxon>
        <taxon>Bacillota</taxon>
        <taxon>Bacilli</taxon>
        <taxon>Bacillales</taxon>
        <taxon>Listeriaceae</taxon>
        <taxon>Listeria</taxon>
    </lineage>
</organism>
<dbReference type="Proteomes" id="UP000580683">
    <property type="component" value="Unassembled WGS sequence"/>
</dbReference>
<dbReference type="EMBL" id="JAASWI010000001">
    <property type="protein sequence ID" value="MBC1977561.1"/>
    <property type="molecule type" value="Genomic_DNA"/>
</dbReference>
<gene>
    <name evidence="2" type="ORF">HCJ63_03580</name>
</gene>
<feature type="chain" id="PRO_5032891864" evidence="1">
    <location>
        <begin position="36"/>
        <end position="219"/>
    </location>
</feature>
<dbReference type="AlphaFoldDB" id="A0A842CMU8"/>
<feature type="signal peptide" evidence="1">
    <location>
        <begin position="1"/>
        <end position="35"/>
    </location>
</feature>
<proteinExistence type="predicted"/>